<dbReference type="Pfam" id="PF08242">
    <property type="entry name" value="Methyltransf_12"/>
    <property type="match status" value="1"/>
</dbReference>
<dbReference type="PANTHER" id="PTHR43775">
    <property type="entry name" value="FATTY ACID SYNTHASE"/>
    <property type="match status" value="1"/>
</dbReference>
<feature type="domain" description="Ketosynthase family 3 (KS3)" evidence="12">
    <location>
        <begin position="1"/>
        <end position="437"/>
    </location>
</feature>
<dbReference type="InParanoid" id="A0A507BNK3"/>
<name>A0A507BNK3_9PEZI</name>
<dbReference type="Gene3D" id="3.40.47.10">
    <property type="match status" value="1"/>
</dbReference>
<evidence type="ECO:0000256" key="5">
    <source>
        <dbReference type="ARBA" id="ARBA00022679"/>
    </source>
</evidence>
<dbReference type="CDD" id="cd02440">
    <property type="entry name" value="AdoMet_MTases"/>
    <property type="match status" value="1"/>
</dbReference>
<dbReference type="PROSITE" id="PS00455">
    <property type="entry name" value="AMP_BINDING"/>
    <property type="match status" value="1"/>
</dbReference>
<dbReference type="Gene3D" id="3.30.559.10">
    <property type="entry name" value="Chloramphenicol acetyltransferase-like domain"/>
    <property type="match status" value="1"/>
</dbReference>
<dbReference type="PROSITE" id="PS52019">
    <property type="entry name" value="PKS_MFAS_DH"/>
    <property type="match status" value="1"/>
</dbReference>
<dbReference type="Pfam" id="PF14765">
    <property type="entry name" value="PS-DH"/>
    <property type="match status" value="1"/>
</dbReference>
<dbReference type="InterPro" id="IPR016039">
    <property type="entry name" value="Thiolase-like"/>
</dbReference>
<dbReference type="SUPFAM" id="SSF53335">
    <property type="entry name" value="S-adenosyl-L-methionine-dependent methyltransferases"/>
    <property type="match status" value="1"/>
</dbReference>
<feature type="domain" description="Carrier" evidence="11">
    <location>
        <begin position="3526"/>
        <end position="3603"/>
    </location>
</feature>
<dbReference type="PROSITE" id="PS50075">
    <property type="entry name" value="CARRIER"/>
    <property type="match status" value="2"/>
</dbReference>
<dbReference type="InterPro" id="IPR042104">
    <property type="entry name" value="PKS_dehydratase_sf"/>
</dbReference>
<dbReference type="SUPFAM" id="SSF56801">
    <property type="entry name" value="Acetyl-CoA synthetase-like"/>
    <property type="match status" value="1"/>
</dbReference>
<evidence type="ECO:0000256" key="2">
    <source>
        <dbReference type="ARBA" id="ARBA00022553"/>
    </source>
</evidence>
<dbReference type="InterPro" id="IPR016035">
    <property type="entry name" value="Acyl_Trfase/lysoPLipase"/>
</dbReference>
<dbReference type="GO" id="GO:0031177">
    <property type="term" value="F:phosphopantetheine binding"/>
    <property type="evidence" value="ECO:0007669"/>
    <property type="project" value="InterPro"/>
</dbReference>
<dbReference type="GO" id="GO:0016874">
    <property type="term" value="F:ligase activity"/>
    <property type="evidence" value="ECO:0007669"/>
    <property type="project" value="UniProtKB-KW"/>
</dbReference>
<dbReference type="GO" id="GO:0004312">
    <property type="term" value="F:fatty acid synthase activity"/>
    <property type="evidence" value="ECO:0007669"/>
    <property type="project" value="TreeGrafter"/>
</dbReference>
<evidence type="ECO:0000259" key="12">
    <source>
        <dbReference type="PROSITE" id="PS52004"/>
    </source>
</evidence>
<dbReference type="GO" id="GO:0006633">
    <property type="term" value="P:fatty acid biosynthetic process"/>
    <property type="evidence" value="ECO:0007669"/>
    <property type="project" value="InterPro"/>
</dbReference>
<evidence type="ECO:0000256" key="8">
    <source>
        <dbReference type="ARBA" id="ARBA00023268"/>
    </source>
</evidence>
<dbReference type="Pfam" id="PF00550">
    <property type="entry name" value="PP-binding"/>
    <property type="match status" value="1"/>
</dbReference>
<dbReference type="InterPro" id="IPR014043">
    <property type="entry name" value="Acyl_transferase_dom"/>
</dbReference>
<evidence type="ECO:0000259" key="13">
    <source>
        <dbReference type="PROSITE" id="PS52019"/>
    </source>
</evidence>
<dbReference type="Gene3D" id="1.10.1200.10">
    <property type="entry name" value="ACP-like"/>
    <property type="match status" value="1"/>
</dbReference>
<dbReference type="CDD" id="cd00833">
    <property type="entry name" value="PKS"/>
    <property type="match status" value="1"/>
</dbReference>
<dbReference type="SMART" id="SM00825">
    <property type="entry name" value="PKS_KS"/>
    <property type="match status" value="1"/>
</dbReference>
<dbReference type="GO" id="GO:0032259">
    <property type="term" value="P:methylation"/>
    <property type="evidence" value="ECO:0007669"/>
    <property type="project" value="UniProtKB-KW"/>
</dbReference>
<dbReference type="Pfam" id="PF07993">
    <property type="entry name" value="NAD_binding_4"/>
    <property type="match status" value="1"/>
</dbReference>
<dbReference type="Pfam" id="PF02801">
    <property type="entry name" value="Ketoacyl-synt_C"/>
    <property type="match status" value="1"/>
</dbReference>
<dbReference type="PROSITE" id="PS00606">
    <property type="entry name" value="KS3_1"/>
    <property type="match status" value="1"/>
</dbReference>
<dbReference type="InterPro" id="IPR049552">
    <property type="entry name" value="PKS_DH_N"/>
</dbReference>
<feature type="compositionally biased region" description="Low complexity" evidence="10">
    <location>
        <begin position="2494"/>
        <end position="2508"/>
    </location>
</feature>
<dbReference type="GeneID" id="41979190"/>
<reference evidence="14 15" key="1">
    <citation type="submission" date="2019-06" db="EMBL/GenBank/DDBJ databases">
        <title>Draft genome sequence of the filamentous fungus Phialemoniopsis curvata isolated from diesel fuel.</title>
        <authorList>
            <person name="Varaljay V.A."/>
            <person name="Lyon W.J."/>
            <person name="Crouch A.L."/>
            <person name="Drake C.E."/>
            <person name="Hollomon J.M."/>
            <person name="Nadeau L.J."/>
            <person name="Nunn H.S."/>
            <person name="Stevenson B.S."/>
            <person name="Bojanowski C.L."/>
            <person name="Crookes-Goodson W.J."/>
        </authorList>
    </citation>
    <scope>NUCLEOTIDE SEQUENCE [LARGE SCALE GENOMIC DNA]</scope>
    <source>
        <strain evidence="14 15">D216</strain>
    </source>
</reference>
<dbReference type="InterPro" id="IPR050091">
    <property type="entry name" value="PKS_NRPS_Biosynth_Enz"/>
</dbReference>
<dbReference type="Pfam" id="PF08659">
    <property type="entry name" value="KR"/>
    <property type="match status" value="1"/>
</dbReference>
<dbReference type="InterPro" id="IPR018201">
    <property type="entry name" value="Ketoacyl_synth_AS"/>
</dbReference>
<dbReference type="GO" id="GO:0008168">
    <property type="term" value="F:methyltransferase activity"/>
    <property type="evidence" value="ECO:0007669"/>
    <property type="project" value="UniProtKB-KW"/>
</dbReference>
<dbReference type="Pfam" id="PF21089">
    <property type="entry name" value="PKS_DH_N"/>
    <property type="match status" value="1"/>
</dbReference>
<dbReference type="InterPro" id="IPR016036">
    <property type="entry name" value="Malonyl_transacylase_ACP-bd"/>
</dbReference>
<dbReference type="InterPro" id="IPR020806">
    <property type="entry name" value="PKS_PP-bd"/>
</dbReference>
<keyword evidence="3" id="KW-0436">Ligase</keyword>
<dbReference type="SUPFAM" id="SSF52151">
    <property type="entry name" value="FabD/lysophospholipase-like"/>
    <property type="match status" value="1"/>
</dbReference>
<dbReference type="InterPro" id="IPR032821">
    <property type="entry name" value="PKS_assoc"/>
</dbReference>
<dbReference type="Gene3D" id="3.40.50.150">
    <property type="entry name" value="Vaccinia Virus protein VP39"/>
    <property type="match status" value="1"/>
</dbReference>
<feature type="region of interest" description="N-terminal hotdog fold" evidence="9">
    <location>
        <begin position="942"/>
        <end position="1077"/>
    </location>
</feature>
<organism evidence="14 15">
    <name type="scientific">Thyridium curvatum</name>
    <dbReference type="NCBI Taxonomy" id="1093900"/>
    <lineage>
        <taxon>Eukaryota</taxon>
        <taxon>Fungi</taxon>
        <taxon>Dikarya</taxon>
        <taxon>Ascomycota</taxon>
        <taxon>Pezizomycotina</taxon>
        <taxon>Sordariomycetes</taxon>
        <taxon>Sordariomycetidae</taxon>
        <taxon>Thyridiales</taxon>
        <taxon>Thyridiaceae</taxon>
        <taxon>Thyridium</taxon>
    </lineage>
</organism>
<feature type="compositionally biased region" description="Basic and acidic residues" evidence="10">
    <location>
        <begin position="2469"/>
        <end position="2487"/>
    </location>
</feature>
<dbReference type="CDD" id="cd19532">
    <property type="entry name" value="C_PKS-NRPS"/>
    <property type="match status" value="1"/>
</dbReference>
<dbReference type="InterPro" id="IPR042099">
    <property type="entry name" value="ANL_N_sf"/>
</dbReference>
<dbReference type="FunFam" id="3.40.47.10:FF:000019">
    <property type="entry name" value="Polyketide synthase type I"/>
    <property type="match status" value="1"/>
</dbReference>
<dbReference type="InterPro" id="IPR036291">
    <property type="entry name" value="NAD(P)-bd_dom_sf"/>
</dbReference>
<dbReference type="Proteomes" id="UP000319257">
    <property type="component" value="Unassembled WGS sequence"/>
</dbReference>
<dbReference type="InterPro" id="IPR013217">
    <property type="entry name" value="Methyltransf_12"/>
</dbReference>
<evidence type="ECO:0000313" key="15">
    <source>
        <dbReference type="Proteomes" id="UP000319257"/>
    </source>
</evidence>
<dbReference type="InterPro" id="IPR014031">
    <property type="entry name" value="Ketoacyl_synth_C"/>
</dbReference>
<dbReference type="InterPro" id="IPR009081">
    <property type="entry name" value="PP-bd_ACP"/>
</dbReference>
<keyword evidence="2" id="KW-0597">Phosphoprotein</keyword>
<evidence type="ECO:0000256" key="6">
    <source>
        <dbReference type="ARBA" id="ARBA00022737"/>
    </source>
</evidence>
<dbReference type="SUPFAM" id="SSF55048">
    <property type="entry name" value="Probable ACP-binding domain of malonyl-CoA ACP transacylase"/>
    <property type="match status" value="1"/>
</dbReference>
<keyword evidence="15" id="KW-1185">Reference proteome</keyword>
<dbReference type="Pfam" id="PF16197">
    <property type="entry name" value="KAsynt_C_assoc"/>
    <property type="match status" value="1"/>
</dbReference>
<keyword evidence="7" id="KW-0560">Oxidoreductase</keyword>
<evidence type="ECO:0000256" key="3">
    <source>
        <dbReference type="ARBA" id="ARBA00022598"/>
    </source>
</evidence>
<evidence type="ECO:0000256" key="7">
    <source>
        <dbReference type="ARBA" id="ARBA00023002"/>
    </source>
</evidence>
<feature type="domain" description="Carrier" evidence="11">
    <location>
        <begin position="2378"/>
        <end position="2459"/>
    </location>
</feature>
<keyword evidence="6" id="KW-0677">Repeat</keyword>
<dbReference type="InterPro" id="IPR001227">
    <property type="entry name" value="Ac_transferase_dom_sf"/>
</dbReference>
<evidence type="ECO:0000256" key="1">
    <source>
        <dbReference type="ARBA" id="ARBA00022450"/>
    </source>
</evidence>
<dbReference type="Gene3D" id="3.30.300.30">
    <property type="match status" value="1"/>
</dbReference>
<dbReference type="InterPro" id="IPR045851">
    <property type="entry name" value="AMP-bd_C_sf"/>
</dbReference>
<dbReference type="InterPro" id="IPR000873">
    <property type="entry name" value="AMP-dep_synth/lig_dom"/>
</dbReference>
<sequence length="3956" mass="434920">MEPIAVVGIAHRFPGGASTPAAFWDLLQHPPDNLSRPPPPERLNLSKFYHPNDDQHGSTPVSKSYFLNEDVTVFDAPFFAISPLEAEAMDPQQRILLETVYEASESAGIPLQRLRGSQCSVFVGVMTADYEHIQYRDPEDLSTYTATGTSRAVLANRISYFFDLRGQSTVIDTACSSSLVALHLAVQEMRAGNSDMAVVSGCNLLLGPDLYVSEAKLHMLSPTGTCKMWDAGADGYARGEGVASLILKPLKDAIRDGDPIQGLVRHTGVNSDGRTQGITMPSAAAQASLIRHTYQAAGLDPFKTGDRCQYFEAHGTGTKAGDPNEAQGISEAFFRDSGDSSGDSPLLVGSVKTVIGHLEGCAGLAGVIKALLAMKHGSIPPNIHLKNLSPDVAPFAKRLRIPTRPMPWPSPQPGHPKRASINSFGFGGTNSHVILESYHENTETRSEVSGNKDQTPWTIPLLLSAHSKSSLARRAGQLAEFFRQRDGIDLQDIAWTLWERRSQLPYHHVFTESSREALLWALDHVSQEASPSILTLRSLVSPEEGFGALGIFTGQGAQWPGMGRELLYSSHVFRETIDRCERALLSLPDGPGWSLAEQLRDASPTSPISDAEIAQPATTAVEIGLVEILASSGVRFSAVVGHSSGEMAACYAAGILRLEDAIRIAYYRGLFAKKRVGKGAMLAAALAPEEAVDLCRSARFRGRLWLAAKNAPSTVTMSGDEDAVYEAKALLDDQKTFARVLRTDKAYHSPHMAACSDAYLQALQKCRIQPRKPRKSCIWVSSVDGHAERSWEGDVDALRDKYWIDNMLQPVLFTEAVTSALTNGGPFDVAVEVGPHPALKGPFSQTVAPHLKGGIPYHGCMKRGENSIASLLDLVGYLAASFGTSTIDLEGYQKNWTPATESSRRVIHDLPSYPWDHDKKYWRESRISRNHRLRSDDNNSTLKLLGRRCADDSDRELRWRNFLNLKELPWLRGHSFQGEALFPAAGHLSLMLEAAQVLTRGRAVKSIEVQNVRLERTLNVHDGLRPVEILCSAKIVEDSHEELRLVADFSCYFCSDPSTASTERTSAGTLDIHFLGNEEQAANVLPSRVSHRASTSTIDIGRFYTSMRGVGLEYDGAFKAIKSMHRTAGFANAKASWSLDEVGGGHGDGNLYHPAILDTALHPIFAAFTTPSTDRLWTAYLPLSIDIVRFVPTANVPKSLTTSVDILIDAHISESSPTRIVGDVDVFTPENVPLVQIQGVTLGALERTRASNDRDIFSQTVWKPDIFGGEEFAIDYNPPQDEMVMDAERVGLFYARKIIHQGEAIGESRLKWWEQRMLQTLRSHVSSSTAWDNDDNSTIEALVARHHEQVDFHLMHKVAREVDSVFRNEKQMVEVLFEAQEMNEFYRQGLGLRNAQRQIASYLMSITHRYPAAAVLELGAGTGATTSIVLDTIGSAFGSYTFTDVSAGFFPQAQEMFREHADRMAFRKLDISTPFEEQGFKDGAYDVVIAANVLHVTEDVEVVLRRVRGLLKPGGFLVVTEPTASMLRLHVILGGLEGWWLARDNCRVAGPILTCEMWDEKLQKTGFSGIDLFSHDQASEDLHSCTSFVSQATNSDIDCIRDPLTNLDKLPRSSHITIVGGSVLATSKLVRSIQTRLSSHGLRIVHYKDAKQANVSRGMPFGYVLYLSELDRPTFHDSFTDETLKGLQMLLKSPNAFLAVTKEASTLNPASNMMAGLFRGLRAETPSLQLQTLELEQSRMDADIIMTHFLRLIFATLQIDESSRNLSATETELRLRDDILFIPRVVPEPERNERYNSCRRSVQRLASGRTHLIQINEVDGKAEVTATSRFGGCDGSLKTIKVHYSTLAPVGCVTESQPQYICVGTNAVDSSKLLLALSTKNASEIQSRADNVYPIPHGTFDPQCLTIMAISVAVRSWLQRLPPKRTIWLHGLDILAVRGFEEEAARKDIRVFSTSRNPEHRNFLHPRAAVRTIKSIIPNDTIALVVSGPAHGNQEFIESVRTKLGLSAALCGTLFDSTSSQSVSSPRDTLAELYQSAATWQLPSDTTNPYAVIPVSDINSQLPPGKSIAILDWTVSSSVLASIKPIPAEELFKCDGTYFLVGLTGEVGLSICSWMVAHGVRNVALASRNPKIDPYFLESMDKLGATIRVFAMDVTSPASVQEVVREIKALMPPVLGVCNGSMVLADGLFQEMNKEHMETALKPKVQGSIILDQAFADQQLDFFIMLSSLGSVIGTPGQSNYHMANMFMVALAEQRRRKGLSGSVIDVGYIADIGYVPRQDVSVERTLRAMHMLALWEEEIHVMFYEAILAGQPDSGQSPELIIGLPVSNDESKRPHWASEPRFSHLVVESKQSMAAVNASSSALQSLHSALESLTSDEALAVEIQRAFSEQLESLLQLSSGGADMNSPLVSLGMDSLLAMEVQRWFRKVVGAEVSVLQILGGASGETICHAAAVSVFARRRVDVNMHKEQRHELENSDPQVDIHDDSTLSNGTSAAGVSKAAASKLGSPTESPILGIETPATSTNGSELLEREHTIGIEKEAPLSVSQARLWFLQKFLENPTTYNETAMYHIHGFLDAEKLRSAFKHLISHHEALRTKFYDSAETGSPVQAVLTESNCPFRYVDESGKTSAGAEFETMASQSWNLEHGTCLGATLIQHSSEHHTLIMGSHHIAVDGVSWLVMMRHLDLAYQSKALPPVLGYSEFAVRQQEQLRNGSFADEINFWKQELSGLEEPIPLFPMARVNMRPASNRYDSVNAGTLLDTETVLKVRQTSSRLDMTPFHFHLGILMALTARLSESEDICIGMVVPGRSDEAFAETVGFFINIIPVRVSVTHEDTFQTLCKKVSSKIFASLSNSRVPLDALLDTFKVARTARHSPVFQVIINYRRNVLGHSSIGDCSVKYIKSASSGNPYDICLNITETPSKTCLVEISSRESLYSREAAQSILDCYRHILACVCQTPSSLVSRLQLWRQKEETDSELLALGRGRRVDLEWEETVTRRIAALAVQHPDAVAIEQQRLSLTYRQLMIQVDNLVVALEQSQVPKGADTYCCLLFQPTPEYIVSFLSVLKHSAVAVPLDTLNSRERMAIILDDCQPAIVLHHDQTTETAEWLQRTYPRVSLLNVSRHMNSRSERKVNDSSSSESPAAMIYTSGTTGTPKGAILTHSNYRDIIASTTNRMQIGFHGEVVLQQTALGFDMAIMQILLGLCNSNTVVVATETQRKDPCAIAELLCSHRVSCMIATPTEYALMFQYAAETLVQCKSLRVLGVGGELFSTHLASQFRQTFAHQIRVFNVYGPTETCINSNVGLVEHWRDDLDQVAVGPPLDNVSIYVLDEGQNPVPGGCTGEVFVAGCGVGQGYLRRPELTSSVFIKDPFAEAPDVAQGWTTMYRTGDKGFLRPDGTLVVLGRVSGDTQVKIRGIRIELEDIASNIVSVSRGRVSQAAVTVRGETQMIIGFVVMTSAKDTEMGTDFFDDLAASLPLPEYMKPAAIIPVERLPKTTNGKLDRDALSLIPLPQRSLTNTGPGDTSLSSLESGLRQVWIETLSPSTDTITIDSDFFRCGGNSTLLIPLRTKIERLFHVKMPLLQLFEASTLRAMAASIRGAKDAQSGGSNWEFWDDETRFDIPSNTELSISVRDRKLPTEPKVILMTGTNTLLGSQLLQLLIASPDVAQVHCVALSLEEQAGMATSSKTTLHTGSLRDPNLGLSTEMQQTIQSEVDIIIHAGADGSCLNNYSSISRQNVDSTKFLASLAIPRQIPIHYISSARVVLFTGQNEWPEASVAGHYPPSDQGREGFTTTKWASEMALESFHAQTKVPIAIHRTGYLMSEDADQMDIVNMIYKYSTELRAVPSLAKFYGYLDMSEVQSVAASMANSVLSQGPTPERVMYQHHTDNNAVPIHDFRLFMERKLGHPFKELALDAWVAEAEGAGLSPFLAEFLGVVAEKGEEARYPRLLKGSA</sequence>
<dbReference type="SUPFAM" id="SSF52777">
    <property type="entry name" value="CoA-dependent acyltransferases"/>
    <property type="match status" value="2"/>
</dbReference>
<dbReference type="InterPro" id="IPR036736">
    <property type="entry name" value="ACP-like_sf"/>
</dbReference>
<dbReference type="InterPro" id="IPR014030">
    <property type="entry name" value="Ketoacyl_synth_N"/>
</dbReference>
<keyword evidence="1" id="KW-0596">Phosphopantetheine</keyword>
<dbReference type="STRING" id="1093900.A0A507BNK3"/>
<dbReference type="Gene3D" id="3.40.50.720">
    <property type="entry name" value="NAD(P)-binding Rossmann-like Domain"/>
    <property type="match status" value="3"/>
</dbReference>
<dbReference type="InterPro" id="IPR049900">
    <property type="entry name" value="PKS_mFAS_DH"/>
</dbReference>
<dbReference type="Pfam" id="PF00698">
    <property type="entry name" value="Acyl_transf_1"/>
    <property type="match status" value="1"/>
</dbReference>
<proteinExistence type="predicted"/>
<feature type="active site" description="Proton donor; for dehydratase activity" evidence="9">
    <location>
        <position position="1158"/>
    </location>
</feature>
<dbReference type="Pfam" id="PF00668">
    <property type="entry name" value="Condensation"/>
    <property type="match status" value="1"/>
</dbReference>
<dbReference type="SMART" id="SM00826">
    <property type="entry name" value="PKS_DH"/>
    <property type="match status" value="1"/>
</dbReference>
<dbReference type="InterPro" id="IPR001242">
    <property type="entry name" value="Condensation_dom"/>
</dbReference>
<dbReference type="Gene3D" id="3.30.70.3290">
    <property type="match status" value="1"/>
</dbReference>
<dbReference type="SMART" id="SM00823">
    <property type="entry name" value="PKS_PP"/>
    <property type="match status" value="2"/>
</dbReference>
<dbReference type="Gene3D" id="3.10.129.110">
    <property type="entry name" value="Polyketide synthase dehydratase"/>
    <property type="match status" value="1"/>
</dbReference>
<dbReference type="EMBL" id="SKBQ01000116">
    <property type="protein sequence ID" value="TPX18368.1"/>
    <property type="molecule type" value="Genomic_DNA"/>
</dbReference>
<dbReference type="SUPFAM" id="SSF51735">
    <property type="entry name" value="NAD(P)-binding Rossmann-fold domains"/>
    <property type="match status" value="2"/>
</dbReference>
<dbReference type="Gene3D" id="3.30.559.30">
    <property type="entry name" value="Nonribosomal peptide synthetase, condensation domain"/>
    <property type="match status" value="1"/>
</dbReference>
<protein>
    <recommendedName>
        <fullName evidence="16">Polyketide synthase</fullName>
    </recommendedName>
</protein>
<dbReference type="Gene3D" id="3.40.366.10">
    <property type="entry name" value="Malonyl-Coenzyme A Acyl Carrier Protein, domain 2"/>
    <property type="match status" value="1"/>
</dbReference>
<evidence type="ECO:0000259" key="11">
    <source>
        <dbReference type="PROSITE" id="PS50075"/>
    </source>
</evidence>
<gene>
    <name evidence="14" type="ORF">E0L32_011743</name>
</gene>
<dbReference type="InterPro" id="IPR013968">
    <property type="entry name" value="PKS_KR"/>
</dbReference>
<evidence type="ECO:0008006" key="16">
    <source>
        <dbReference type="Google" id="ProtNLM"/>
    </source>
</evidence>
<feature type="active site" description="Proton acceptor; for dehydratase activity" evidence="9">
    <location>
        <position position="974"/>
    </location>
</feature>
<comment type="caution">
    <text evidence="14">The sequence shown here is derived from an EMBL/GenBank/DDBJ whole genome shotgun (WGS) entry which is preliminary data.</text>
</comment>
<feature type="domain" description="PKS/mFAS DH" evidence="13">
    <location>
        <begin position="942"/>
        <end position="1251"/>
    </location>
</feature>
<keyword evidence="5" id="KW-0808">Transferase</keyword>
<evidence type="ECO:0000256" key="4">
    <source>
        <dbReference type="ARBA" id="ARBA00022603"/>
    </source>
</evidence>
<dbReference type="SUPFAM" id="SSF47336">
    <property type="entry name" value="ACP-like"/>
    <property type="match status" value="2"/>
</dbReference>
<dbReference type="SMART" id="SM00827">
    <property type="entry name" value="PKS_AT"/>
    <property type="match status" value="1"/>
</dbReference>
<dbReference type="OrthoDB" id="329835at2759"/>
<dbReference type="GO" id="GO:0004315">
    <property type="term" value="F:3-oxoacyl-[acyl-carrier-protein] synthase activity"/>
    <property type="evidence" value="ECO:0007669"/>
    <property type="project" value="InterPro"/>
</dbReference>
<dbReference type="SMART" id="SM00822">
    <property type="entry name" value="PKS_KR"/>
    <property type="match status" value="1"/>
</dbReference>
<dbReference type="Pfam" id="PF00501">
    <property type="entry name" value="AMP-binding"/>
    <property type="match status" value="1"/>
</dbReference>
<dbReference type="InterPro" id="IPR049551">
    <property type="entry name" value="PKS_DH_C"/>
</dbReference>
<dbReference type="CDD" id="cd05930">
    <property type="entry name" value="A_NRPS"/>
    <property type="match status" value="1"/>
</dbReference>
<evidence type="ECO:0000256" key="9">
    <source>
        <dbReference type="PROSITE-ProRule" id="PRU01363"/>
    </source>
</evidence>
<feature type="region of interest" description="C-terminal hotdog fold" evidence="9">
    <location>
        <begin position="1095"/>
        <end position="1251"/>
    </location>
</feature>
<keyword evidence="4" id="KW-0489">Methyltransferase</keyword>
<accession>A0A507BNK3</accession>
<dbReference type="SUPFAM" id="SSF53901">
    <property type="entry name" value="Thiolase-like"/>
    <property type="match status" value="1"/>
</dbReference>
<dbReference type="InterPro" id="IPR029063">
    <property type="entry name" value="SAM-dependent_MTases_sf"/>
</dbReference>
<dbReference type="InterPro" id="IPR013120">
    <property type="entry name" value="FAR_NAD-bd"/>
</dbReference>
<evidence type="ECO:0000313" key="14">
    <source>
        <dbReference type="EMBL" id="TPX18368.1"/>
    </source>
</evidence>
<dbReference type="RefSeq" id="XP_031000079.1">
    <property type="nucleotide sequence ID" value="XM_031134506.1"/>
</dbReference>
<dbReference type="PROSITE" id="PS52004">
    <property type="entry name" value="KS3_2"/>
    <property type="match status" value="1"/>
</dbReference>
<dbReference type="Pfam" id="PF00109">
    <property type="entry name" value="ketoacyl-synt"/>
    <property type="match status" value="1"/>
</dbReference>
<dbReference type="InterPro" id="IPR020807">
    <property type="entry name" value="PKS_DH"/>
</dbReference>
<dbReference type="GO" id="GO:0009403">
    <property type="term" value="P:toxin biosynthetic process"/>
    <property type="evidence" value="ECO:0007669"/>
    <property type="project" value="UniProtKB-ARBA"/>
</dbReference>
<feature type="region of interest" description="Disordered" evidence="10">
    <location>
        <begin position="2469"/>
        <end position="2522"/>
    </location>
</feature>
<dbReference type="GO" id="GO:0016491">
    <property type="term" value="F:oxidoreductase activity"/>
    <property type="evidence" value="ECO:0007669"/>
    <property type="project" value="UniProtKB-KW"/>
</dbReference>
<dbReference type="InterPro" id="IPR020841">
    <property type="entry name" value="PKS_Beta-ketoAc_synthase_dom"/>
</dbReference>
<dbReference type="InterPro" id="IPR023213">
    <property type="entry name" value="CAT-like_dom_sf"/>
</dbReference>
<dbReference type="InterPro" id="IPR020845">
    <property type="entry name" value="AMP-binding_CS"/>
</dbReference>
<dbReference type="InterPro" id="IPR057326">
    <property type="entry name" value="KR_dom"/>
</dbReference>
<keyword evidence="8" id="KW-0511">Multifunctional enzyme</keyword>
<dbReference type="PANTHER" id="PTHR43775:SF20">
    <property type="entry name" value="HYBRID PKS-NRPS SYNTHETASE APDA"/>
    <property type="match status" value="1"/>
</dbReference>
<dbReference type="Gene3D" id="3.40.50.12780">
    <property type="entry name" value="N-terminal domain of ligase-like"/>
    <property type="match status" value="1"/>
</dbReference>
<evidence type="ECO:0000256" key="10">
    <source>
        <dbReference type="SAM" id="MobiDB-lite"/>
    </source>
</evidence>